<dbReference type="Proteomes" id="UP000017840">
    <property type="component" value="Unassembled WGS sequence"/>
</dbReference>
<dbReference type="Gene3D" id="3.40.630.30">
    <property type="match status" value="1"/>
</dbReference>
<feature type="region of interest" description="Disordered" evidence="3">
    <location>
        <begin position="1"/>
        <end position="21"/>
    </location>
</feature>
<dbReference type="InterPro" id="IPR050832">
    <property type="entry name" value="Bact_Acetyltransf"/>
</dbReference>
<dbReference type="PATRIC" id="fig|1324957.4.peg.1349"/>
<dbReference type="PANTHER" id="PTHR43877:SF2">
    <property type="entry name" value="AMINOALKYLPHOSPHONATE N-ACETYLTRANSFERASE-RELATED"/>
    <property type="match status" value="1"/>
</dbReference>
<keyword evidence="2" id="KW-0012">Acyltransferase</keyword>
<reference evidence="5 6" key="1">
    <citation type="journal article" date="2013" name="Genome Announc.">
        <title>Draft Genome Sequence of 'Candidatus Halobonum tyrrellensis' Strain G22, Isolated from the Hypersaline Waters of Lake Tyrrell, Australia.</title>
        <authorList>
            <person name="Ugalde J.A."/>
            <person name="Narasingarao P."/>
            <person name="Kuo S."/>
            <person name="Podell S."/>
            <person name="Allen E.E."/>
        </authorList>
    </citation>
    <scope>NUCLEOTIDE SEQUENCE [LARGE SCALE GENOMIC DNA]</scope>
    <source>
        <strain evidence="5 6">G22</strain>
    </source>
</reference>
<name>V4J0G7_9EURY</name>
<feature type="domain" description="N-acetyltransferase" evidence="4">
    <location>
        <begin position="13"/>
        <end position="167"/>
    </location>
</feature>
<gene>
    <name evidence="5" type="ORF">K933_06673</name>
</gene>
<dbReference type="InterPro" id="IPR016181">
    <property type="entry name" value="Acyl_CoA_acyltransferase"/>
</dbReference>
<evidence type="ECO:0000256" key="1">
    <source>
        <dbReference type="ARBA" id="ARBA00022679"/>
    </source>
</evidence>
<proteinExistence type="predicted"/>
<sequence length="319" mass="34676">MDLSRGGADDPDVSVRRARADDEERVVAFTRDTWDERSGGDYLPDVFADWVATDGDDQRTLVADLDGDPVGVIQGRLLTDREAWAQGMRVDPAHRGRGVAAELTRAVLSWARERGASTCRNMVFAWNVAGLGLSRAAGFDPCAEFRWVQPDPDPTADPALDVTADADARDAADAWSFWAGSDARTHLRGLAMDAEESWAVSALRREQLRAAADDGRLFVARDGGTRGFTYRAYDYDRGTEDGGTETWGIYGVAAWDDPAAARALFRAVARDAAEAGVDRTRVLIPERVRWVSDAAAARTPVSEEPDFVLAADLSDPDVA</sequence>
<evidence type="ECO:0000259" key="4">
    <source>
        <dbReference type="PROSITE" id="PS51186"/>
    </source>
</evidence>
<dbReference type="CDD" id="cd04301">
    <property type="entry name" value="NAT_SF"/>
    <property type="match status" value="1"/>
</dbReference>
<dbReference type="InterPro" id="IPR000182">
    <property type="entry name" value="GNAT_dom"/>
</dbReference>
<evidence type="ECO:0000256" key="2">
    <source>
        <dbReference type="ARBA" id="ARBA00023315"/>
    </source>
</evidence>
<dbReference type="PANTHER" id="PTHR43877">
    <property type="entry name" value="AMINOALKYLPHOSPHONATE N-ACETYLTRANSFERASE-RELATED-RELATED"/>
    <property type="match status" value="1"/>
</dbReference>
<dbReference type="EMBL" id="ASGZ01000021">
    <property type="protein sequence ID" value="ESP88947.1"/>
    <property type="molecule type" value="Genomic_DNA"/>
</dbReference>
<dbReference type="eggNOG" id="arCOG00845">
    <property type="taxonomic scope" value="Archaea"/>
</dbReference>
<dbReference type="GO" id="GO:0016747">
    <property type="term" value="F:acyltransferase activity, transferring groups other than amino-acyl groups"/>
    <property type="evidence" value="ECO:0007669"/>
    <property type="project" value="InterPro"/>
</dbReference>
<organism evidence="5 6">
    <name type="scientific">Candidatus Halobonum tyrrellensis G22</name>
    <dbReference type="NCBI Taxonomy" id="1324957"/>
    <lineage>
        <taxon>Archaea</taxon>
        <taxon>Methanobacteriati</taxon>
        <taxon>Methanobacteriota</taxon>
        <taxon>Stenosarchaea group</taxon>
        <taxon>Halobacteria</taxon>
        <taxon>Halobacteriales</taxon>
        <taxon>Haloferacaceae</taxon>
        <taxon>Candidatus Halobonum</taxon>
    </lineage>
</organism>
<dbReference type="RefSeq" id="WP_023393922.1">
    <property type="nucleotide sequence ID" value="NZ_ASGZ01000021.1"/>
</dbReference>
<evidence type="ECO:0000313" key="5">
    <source>
        <dbReference type="EMBL" id="ESP88947.1"/>
    </source>
</evidence>
<dbReference type="STRING" id="1324957.K933_06673"/>
<accession>V4J0G7</accession>
<dbReference type="SUPFAM" id="SSF55729">
    <property type="entry name" value="Acyl-CoA N-acyltransferases (Nat)"/>
    <property type="match status" value="1"/>
</dbReference>
<keyword evidence="6" id="KW-1185">Reference proteome</keyword>
<protein>
    <recommendedName>
        <fullName evidence="4">N-acetyltransferase domain-containing protein</fullName>
    </recommendedName>
</protein>
<evidence type="ECO:0000256" key="3">
    <source>
        <dbReference type="SAM" id="MobiDB-lite"/>
    </source>
</evidence>
<comment type="caution">
    <text evidence="5">The sequence shown here is derived from an EMBL/GenBank/DDBJ whole genome shotgun (WGS) entry which is preliminary data.</text>
</comment>
<dbReference type="PROSITE" id="PS51186">
    <property type="entry name" value="GNAT"/>
    <property type="match status" value="1"/>
</dbReference>
<keyword evidence="1" id="KW-0808">Transferase</keyword>
<dbReference type="AlphaFoldDB" id="V4J0G7"/>
<dbReference type="Pfam" id="PF00583">
    <property type="entry name" value="Acetyltransf_1"/>
    <property type="match status" value="1"/>
</dbReference>
<evidence type="ECO:0000313" key="6">
    <source>
        <dbReference type="Proteomes" id="UP000017840"/>
    </source>
</evidence>